<dbReference type="Proteomes" id="UP000184611">
    <property type="component" value="Unassembled WGS sequence"/>
</dbReference>
<dbReference type="Pfam" id="PF07992">
    <property type="entry name" value="Pyr_redox_2"/>
    <property type="match status" value="1"/>
</dbReference>
<dbReference type="STRING" id="416016.SAMN05443547_2227"/>
<feature type="active site" description="Proton acceptor" evidence="13">
    <location>
        <position position="441"/>
    </location>
</feature>
<dbReference type="InterPro" id="IPR036188">
    <property type="entry name" value="FAD/NAD-bd_sf"/>
</dbReference>
<evidence type="ECO:0000256" key="15">
    <source>
        <dbReference type="PIRSR" id="PIRSR000350-4"/>
    </source>
</evidence>
<dbReference type="InterPro" id="IPR006258">
    <property type="entry name" value="Lipoamide_DH"/>
</dbReference>
<comment type="similarity">
    <text evidence="2 16">Belongs to the class-I pyridine nucleotide-disulfide oxidoreductase family.</text>
</comment>
<dbReference type="InterPro" id="IPR004099">
    <property type="entry name" value="Pyr_nucl-diS_OxRdtase_dimer"/>
</dbReference>
<dbReference type="Pfam" id="PF02852">
    <property type="entry name" value="Pyr_redox_dim"/>
    <property type="match status" value="1"/>
</dbReference>
<comment type="subcellular location">
    <subcellularLocation>
        <location evidence="1">Cytoplasm</location>
    </subcellularLocation>
</comment>
<dbReference type="AlphaFoldDB" id="A0A1M7ZYA2"/>
<feature type="domain" description="FAD/NAD(P)-binding" evidence="18">
    <location>
        <begin position="3"/>
        <end position="323"/>
    </location>
</feature>
<dbReference type="SUPFAM" id="SSF55424">
    <property type="entry name" value="FAD/NAD-linked reductases, dimerisation (C-terminal) domain"/>
    <property type="match status" value="1"/>
</dbReference>
<dbReference type="FunFam" id="3.30.390.30:FF:000001">
    <property type="entry name" value="Dihydrolipoyl dehydrogenase"/>
    <property type="match status" value="1"/>
</dbReference>
<dbReference type="PIRSF" id="PIRSF000350">
    <property type="entry name" value="Mercury_reductase_MerA"/>
    <property type="match status" value="1"/>
</dbReference>
<evidence type="ECO:0000256" key="11">
    <source>
        <dbReference type="ARBA" id="ARBA00023284"/>
    </source>
</evidence>
<dbReference type="GO" id="GO:0006103">
    <property type="term" value="P:2-oxoglutarate metabolic process"/>
    <property type="evidence" value="ECO:0007669"/>
    <property type="project" value="TreeGrafter"/>
</dbReference>
<evidence type="ECO:0000256" key="5">
    <source>
        <dbReference type="ARBA" id="ARBA00022490"/>
    </source>
</evidence>
<dbReference type="InterPro" id="IPR023753">
    <property type="entry name" value="FAD/NAD-binding_dom"/>
</dbReference>
<reference evidence="20" key="1">
    <citation type="submission" date="2016-12" db="EMBL/GenBank/DDBJ databases">
        <authorList>
            <person name="Varghese N."/>
            <person name="Submissions S."/>
        </authorList>
    </citation>
    <scope>NUCLEOTIDE SEQUENCE [LARGE SCALE GENOMIC DNA]</scope>
    <source>
        <strain evidence="20">DSM 18830</strain>
    </source>
</reference>
<dbReference type="InterPro" id="IPR012999">
    <property type="entry name" value="Pyr_OxRdtase_I_AS"/>
</dbReference>
<feature type="binding site" evidence="14">
    <location>
        <begin position="178"/>
        <end position="185"/>
    </location>
    <ligand>
        <name>NAD(+)</name>
        <dbReference type="ChEBI" id="CHEBI:57540"/>
    </ligand>
</feature>
<evidence type="ECO:0000313" key="20">
    <source>
        <dbReference type="Proteomes" id="UP000184611"/>
    </source>
</evidence>
<dbReference type="EC" id="1.8.1.4" evidence="3 16"/>
<feature type="domain" description="Pyridine nucleotide-disulphide oxidoreductase dimerisation" evidence="17">
    <location>
        <begin position="343"/>
        <end position="451"/>
    </location>
</feature>
<dbReference type="PROSITE" id="PS00076">
    <property type="entry name" value="PYRIDINE_REDOX_1"/>
    <property type="match status" value="1"/>
</dbReference>
<name>A0A1M7ZYA2_9FLAO</name>
<feature type="binding site" evidence="14">
    <location>
        <position position="112"/>
    </location>
    <ligand>
        <name>FAD</name>
        <dbReference type="ChEBI" id="CHEBI:57692"/>
    </ligand>
</feature>
<dbReference type="Gene3D" id="3.30.390.30">
    <property type="match status" value="1"/>
</dbReference>
<dbReference type="GO" id="GO:0050660">
    <property type="term" value="F:flavin adenine dinucleotide binding"/>
    <property type="evidence" value="ECO:0007669"/>
    <property type="project" value="InterPro"/>
</dbReference>
<keyword evidence="11 16" id="KW-0676">Redox-active center</keyword>
<dbReference type="SUPFAM" id="SSF51905">
    <property type="entry name" value="FAD/NAD(P)-binding domain"/>
    <property type="match status" value="1"/>
</dbReference>
<keyword evidence="5" id="KW-0963">Cytoplasm</keyword>
<evidence type="ECO:0000256" key="1">
    <source>
        <dbReference type="ARBA" id="ARBA00004496"/>
    </source>
</evidence>
<comment type="miscellaneous">
    <text evidence="16">The active site is a redox-active disulfide bond.</text>
</comment>
<dbReference type="GO" id="GO:0004148">
    <property type="term" value="F:dihydrolipoyl dehydrogenase (NADH) activity"/>
    <property type="evidence" value="ECO:0007669"/>
    <property type="project" value="UniProtKB-EC"/>
</dbReference>
<evidence type="ECO:0000256" key="4">
    <source>
        <dbReference type="ARBA" id="ARBA00016961"/>
    </source>
</evidence>
<evidence type="ECO:0000259" key="18">
    <source>
        <dbReference type="Pfam" id="PF07992"/>
    </source>
</evidence>
<evidence type="ECO:0000256" key="10">
    <source>
        <dbReference type="ARBA" id="ARBA00023157"/>
    </source>
</evidence>
<dbReference type="PANTHER" id="PTHR22912">
    <property type="entry name" value="DISULFIDE OXIDOREDUCTASE"/>
    <property type="match status" value="1"/>
</dbReference>
<dbReference type="InterPro" id="IPR050151">
    <property type="entry name" value="Class-I_Pyr_Nuc-Dis_Oxidored"/>
</dbReference>
<comment type="catalytic activity">
    <reaction evidence="12 16">
        <text>N(6)-[(R)-dihydrolipoyl]-L-lysyl-[protein] + NAD(+) = N(6)-[(R)-lipoyl]-L-lysyl-[protein] + NADH + H(+)</text>
        <dbReference type="Rhea" id="RHEA:15045"/>
        <dbReference type="Rhea" id="RHEA-COMP:10474"/>
        <dbReference type="Rhea" id="RHEA-COMP:10475"/>
        <dbReference type="ChEBI" id="CHEBI:15378"/>
        <dbReference type="ChEBI" id="CHEBI:57540"/>
        <dbReference type="ChEBI" id="CHEBI:57945"/>
        <dbReference type="ChEBI" id="CHEBI:83099"/>
        <dbReference type="ChEBI" id="CHEBI:83100"/>
        <dbReference type="EC" id="1.8.1.4"/>
    </reaction>
</comment>
<evidence type="ECO:0000256" key="16">
    <source>
        <dbReference type="RuleBase" id="RU003692"/>
    </source>
</evidence>
<dbReference type="PRINTS" id="PR00368">
    <property type="entry name" value="FADPNR"/>
</dbReference>
<feature type="binding site" evidence="14">
    <location>
        <position position="268"/>
    </location>
    <ligand>
        <name>NAD(+)</name>
        <dbReference type="ChEBI" id="CHEBI:57540"/>
    </ligand>
</feature>
<evidence type="ECO:0000256" key="14">
    <source>
        <dbReference type="PIRSR" id="PIRSR000350-3"/>
    </source>
</evidence>
<keyword evidence="8 16" id="KW-0560">Oxidoreductase</keyword>
<evidence type="ECO:0000256" key="2">
    <source>
        <dbReference type="ARBA" id="ARBA00007532"/>
    </source>
</evidence>
<evidence type="ECO:0000256" key="6">
    <source>
        <dbReference type="ARBA" id="ARBA00022630"/>
    </source>
</evidence>
<evidence type="ECO:0000256" key="7">
    <source>
        <dbReference type="ARBA" id="ARBA00022827"/>
    </source>
</evidence>
<keyword evidence="6 16" id="KW-0285">Flavoprotein</keyword>
<comment type="cofactor">
    <cofactor evidence="14 16">
        <name>FAD</name>
        <dbReference type="ChEBI" id="CHEBI:57692"/>
    </cofactor>
    <text evidence="14 16">Binds 1 FAD per subunit.</text>
</comment>
<dbReference type="EMBL" id="FRYK01000004">
    <property type="protein sequence ID" value="SHO73852.1"/>
    <property type="molecule type" value="Genomic_DNA"/>
</dbReference>
<feature type="disulfide bond" description="Redox-active" evidence="15">
    <location>
        <begin position="40"/>
        <end position="45"/>
    </location>
</feature>
<keyword evidence="14" id="KW-0547">Nucleotide-binding</keyword>
<dbReference type="RefSeq" id="WP_073584416.1">
    <property type="nucleotide sequence ID" value="NZ_CBCSEA010000007.1"/>
</dbReference>
<dbReference type="InterPro" id="IPR016156">
    <property type="entry name" value="FAD/NAD-linked_Rdtase_dimer_sf"/>
</dbReference>
<feature type="binding site" evidence="14">
    <location>
        <position position="201"/>
    </location>
    <ligand>
        <name>NAD(+)</name>
        <dbReference type="ChEBI" id="CHEBI:57540"/>
    </ligand>
</feature>
<dbReference type="NCBIfam" id="TIGR01350">
    <property type="entry name" value="lipoamide_DH"/>
    <property type="match status" value="1"/>
</dbReference>
<evidence type="ECO:0000256" key="12">
    <source>
        <dbReference type="ARBA" id="ARBA00049187"/>
    </source>
</evidence>
<evidence type="ECO:0000256" key="13">
    <source>
        <dbReference type="PIRSR" id="PIRSR000350-2"/>
    </source>
</evidence>
<dbReference type="PRINTS" id="PR00411">
    <property type="entry name" value="PNDRDTASEI"/>
</dbReference>
<keyword evidence="20" id="KW-1185">Reference proteome</keyword>
<organism evidence="19 20">
    <name type="scientific">Flavobacterium cucumis</name>
    <dbReference type="NCBI Taxonomy" id="416016"/>
    <lineage>
        <taxon>Bacteria</taxon>
        <taxon>Pseudomonadati</taxon>
        <taxon>Bacteroidota</taxon>
        <taxon>Flavobacteriia</taxon>
        <taxon>Flavobacteriales</taxon>
        <taxon>Flavobacteriaceae</taxon>
        <taxon>Flavobacterium</taxon>
    </lineage>
</organism>
<evidence type="ECO:0000256" key="8">
    <source>
        <dbReference type="ARBA" id="ARBA00023002"/>
    </source>
</evidence>
<evidence type="ECO:0000256" key="9">
    <source>
        <dbReference type="ARBA" id="ARBA00023027"/>
    </source>
</evidence>
<dbReference type="PANTHER" id="PTHR22912:SF217">
    <property type="entry name" value="DIHYDROLIPOYL DEHYDROGENASE"/>
    <property type="match status" value="1"/>
</dbReference>
<dbReference type="OrthoDB" id="9800167at2"/>
<evidence type="ECO:0000313" key="19">
    <source>
        <dbReference type="EMBL" id="SHO73852.1"/>
    </source>
</evidence>
<dbReference type="InterPro" id="IPR001100">
    <property type="entry name" value="Pyr_nuc-diS_OxRdtase"/>
</dbReference>
<keyword evidence="10" id="KW-1015">Disulfide bond</keyword>
<keyword evidence="7 14" id="KW-0274">FAD</keyword>
<proteinExistence type="inferred from homology"/>
<sequence length="462" mass="49441">MKYDIIVLGSGPGGYVTAIRASQLGFKVAVIEKENLGGICLNWGCIPTKALLKSAQVFDYLKHASDYGLTVKEFDKDFSAVVKRSRDVAEGMSKGVQFLMKKNKIDVIDGFGKVKPGKKVDVTAADGKVTEYAADHIIIATGARSRELPNLPQDGKKVIGYRQAMTLAEQPKKMIVVGSGAIGVEFAHFYNAMGTEVTIVEFMPNVVPVEDEDISKQFERSLKKAGINVMTNSSVERIDTSGNGVKAFVKTAKGEEVLEADILLSAVGIKTNIENIGLEETGIATDRDKILVNAYYQTNVPGYYAIGDVTPGQALAHVASAEGILCVEKIAGLHVEALDYGNIPGCTYATPEIASVGMTEKQAKEKGYDIKVGKFPFSASGKAKAAGTPDGFVKVIFDAKYGEWLGCHMIGAGVTDMIAEAVVARKLETTGHEILKAVHPHPTMSEAVMEAVADAYGEVIHL</sequence>
<protein>
    <recommendedName>
        <fullName evidence="4 16">Dihydrolipoyl dehydrogenase</fullName>
        <ecNumber evidence="3 16">1.8.1.4</ecNumber>
    </recommendedName>
</protein>
<accession>A0A1M7ZYA2</accession>
<evidence type="ECO:0000256" key="3">
    <source>
        <dbReference type="ARBA" id="ARBA00012608"/>
    </source>
</evidence>
<feature type="binding site" evidence="14">
    <location>
        <position position="308"/>
    </location>
    <ligand>
        <name>FAD</name>
        <dbReference type="ChEBI" id="CHEBI:57692"/>
    </ligand>
</feature>
<evidence type="ECO:0000259" key="17">
    <source>
        <dbReference type="Pfam" id="PF02852"/>
    </source>
</evidence>
<dbReference type="Gene3D" id="3.50.50.60">
    <property type="entry name" value="FAD/NAD(P)-binding domain"/>
    <property type="match status" value="2"/>
</dbReference>
<feature type="binding site" evidence="14">
    <location>
        <position position="49"/>
    </location>
    <ligand>
        <name>FAD</name>
        <dbReference type="ChEBI" id="CHEBI:57692"/>
    </ligand>
</feature>
<dbReference type="GO" id="GO:0005737">
    <property type="term" value="C:cytoplasm"/>
    <property type="evidence" value="ECO:0007669"/>
    <property type="project" value="UniProtKB-SubCell"/>
</dbReference>
<keyword evidence="9 14" id="KW-0520">NAD</keyword>
<gene>
    <name evidence="19" type="ORF">SAMN05443547_2227</name>
</gene>